<dbReference type="RefSeq" id="WP_210598112.1">
    <property type="nucleotide sequence ID" value="NZ_JAGKSQ010000006.1"/>
</dbReference>
<dbReference type="Pfam" id="PF04134">
    <property type="entry name" value="DCC1-like"/>
    <property type="match status" value="1"/>
</dbReference>
<keyword evidence="2" id="KW-1185">Reference proteome</keyword>
<dbReference type="Proteomes" id="UP000678228">
    <property type="component" value="Unassembled WGS sequence"/>
</dbReference>
<protein>
    <submittedName>
        <fullName evidence="1">DUF393 domain-containing protein</fullName>
    </submittedName>
</protein>
<organism evidence="1 2">
    <name type="scientific">Halalkalibacter suaedae</name>
    <dbReference type="NCBI Taxonomy" id="2822140"/>
    <lineage>
        <taxon>Bacteria</taxon>
        <taxon>Bacillati</taxon>
        <taxon>Bacillota</taxon>
        <taxon>Bacilli</taxon>
        <taxon>Bacillales</taxon>
        <taxon>Bacillaceae</taxon>
        <taxon>Halalkalibacter</taxon>
    </lineage>
</organism>
<evidence type="ECO:0000313" key="2">
    <source>
        <dbReference type="Proteomes" id="UP000678228"/>
    </source>
</evidence>
<dbReference type="EMBL" id="JAGKSQ010000006">
    <property type="protein sequence ID" value="MBP3952408.1"/>
    <property type="molecule type" value="Genomic_DNA"/>
</dbReference>
<dbReference type="PANTHER" id="PTHR33639">
    <property type="entry name" value="THIOL-DISULFIDE OXIDOREDUCTASE DCC"/>
    <property type="match status" value="1"/>
</dbReference>
<proteinExistence type="predicted"/>
<sequence length="137" mass="15981">MDHSNQGDRPILLFDGVCNLCNVVVDFILRYEVDSRFLFASLQSDKGKELTEKYHLSKDIDSVIVIKSGSAYCHANAVFQVLDVLPWYFRIIKVFKILPNNLLIAGYKLIAKNRYRFFGKRETCRLPKKEERMRFLG</sequence>
<reference evidence="1" key="1">
    <citation type="submission" date="2021-03" db="EMBL/GenBank/DDBJ databases">
        <title>Bacillus suaedae sp. nov., isolated from Suaeda aralocaspica.</title>
        <authorList>
            <person name="Lei R.F.R."/>
        </authorList>
    </citation>
    <scope>NUCLEOTIDE SEQUENCE</scope>
    <source>
        <strain evidence="1">YZJH907-2</strain>
    </source>
</reference>
<accession>A0A941ARD8</accession>
<dbReference type="InterPro" id="IPR007263">
    <property type="entry name" value="DCC1-like"/>
</dbReference>
<dbReference type="InterPro" id="IPR052927">
    <property type="entry name" value="DCC_oxidoreductase"/>
</dbReference>
<evidence type="ECO:0000313" key="1">
    <source>
        <dbReference type="EMBL" id="MBP3952408.1"/>
    </source>
</evidence>
<comment type="caution">
    <text evidence="1">The sequence shown here is derived from an EMBL/GenBank/DDBJ whole genome shotgun (WGS) entry which is preliminary data.</text>
</comment>
<dbReference type="AlphaFoldDB" id="A0A941ARD8"/>
<dbReference type="PANTHER" id="PTHR33639:SF2">
    <property type="entry name" value="DUF393 DOMAIN-CONTAINING PROTEIN"/>
    <property type="match status" value="1"/>
</dbReference>
<dbReference type="GO" id="GO:0015035">
    <property type="term" value="F:protein-disulfide reductase activity"/>
    <property type="evidence" value="ECO:0007669"/>
    <property type="project" value="InterPro"/>
</dbReference>
<name>A0A941ARD8_9BACI</name>
<gene>
    <name evidence="1" type="ORF">J7W16_14890</name>
</gene>